<evidence type="ECO:0000313" key="2">
    <source>
        <dbReference type="Proteomes" id="UP000030645"/>
    </source>
</evidence>
<protein>
    <submittedName>
        <fullName evidence="1">Uncharacterized protein</fullName>
    </submittedName>
</protein>
<reference evidence="2" key="1">
    <citation type="submission" date="2013-01" db="EMBL/GenBank/DDBJ databases">
        <title>Draft Genome Sequence of a Mulberry Tree, Morus notabilis C.K. Schneid.</title>
        <authorList>
            <person name="He N."/>
            <person name="Zhao S."/>
        </authorList>
    </citation>
    <scope>NUCLEOTIDE SEQUENCE</scope>
</reference>
<dbReference type="AlphaFoldDB" id="W9QU90"/>
<evidence type="ECO:0000313" key="1">
    <source>
        <dbReference type="EMBL" id="EXB54305.1"/>
    </source>
</evidence>
<keyword evidence="2" id="KW-1185">Reference proteome</keyword>
<dbReference type="EMBL" id="KE344169">
    <property type="protein sequence ID" value="EXB54305.1"/>
    <property type="molecule type" value="Genomic_DNA"/>
</dbReference>
<gene>
    <name evidence="1" type="ORF">L484_003444</name>
</gene>
<organism evidence="1 2">
    <name type="scientific">Morus notabilis</name>
    <dbReference type="NCBI Taxonomy" id="981085"/>
    <lineage>
        <taxon>Eukaryota</taxon>
        <taxon>Viridiplantae</taxon>
        <taxon>Streptophyta</taxon>
        <taxon>Embryophyta</taxon>
        <taxon>Tracheophyta</taxon>
        <taxon>Spermatophyta</taxon>
        <taxon>Magnoliopsida</taxon>
        <taxon>eudicotyledons</taxon>
        <taxon>Gunneridae</taxon>
        <taxon>Pentapetalae</taxon>
        <taxon>rosids</taxon>
        <taxon>fabids</taxon>
        <taxon>Rosales</taxon>
        <taxon>Moraceae</taxon>
        <taxon>Moreae</taxon>
        <taxon>Morus</taxon>
    </lineage>
</organism>
<dbReference type="Proteomes" id="UP000030645">
    <property type="component" value="Unassembled WGS sequence"/>
</dbReference>
<name>W9QU90_9ROSA</name>
<proteinExistence type="predicted"/>
<sequence length="80" mass="8754">MDLLCGAISARSIFQISVTCVDGLVMLCGSLRTCMWQAVFSLENFHTILGFGSSRKIILGVIGLFKVVDEVFVKNNVLKV</sequence>
<accession>W9QU90</accession>